<dbReference type="EMBL" id="CP104972">
    <property type="protein sequence ID" value="UXN59080.1"/>
    <property type="molecule type" value="Genomic_DNA"/>
</dbReference>
<dbReference type="Proteomes" id="UP001061991">
    <property type="component" value="Plasmid p_unnamed1"/>
</dbReference>
<name>A0ACD4D032_9HYPH</name>
<gene>
    <name evidence="1" type="ORF">N8E88_09395</name>
</gene>
<proteinExistence type="predicted"/>
<keyword evidence="1" id="KW-0614">Plasmid</keyword>
<accession>A0ACD4D032</accession>
<organism evidence="1 2">
    <name type="scientific">Phyllobacterium zundukense</name>
    <dbReference type="NCBI Taxonomy" id="1867719"/>
    <lineage>
        <taxon>Bacteria</taxon>
        <taxon>Pseudomonadati</taxon>
        <taxon>Pseudomonadota</taxon>
        <taxon>Alphaproteobacteria</taxon>
        <taxon>Hyphomicrobiales</taxon>
        <taxon>Phyllobacteriaceae</taxon>
        <taxon>Phyllobacterium</taxon>
    </lineage>
</organism>
<evidence type="ECO:0000313" key="2">
    <source>
        <dbReference type="Proteomes" id="UP001061991"/>
    </source>
</evidence>
<protein>
    <submittedName>
        <fullName evidence="1">Uncharacterized protein</fullName>
    </submittedName>
</protein>
<reference evidence="1" key="1">
    <citation type="submission" date="2022-09" db="EMBL/GenBank/DDBJ databases">
        <title>Interaction between co-microsymbionts with complementary sets of symbiotic genes in legume-rhizobium systems.</title>
        <authorList>
            <person name="Safronova V."/>
            <person name="Sazanova A."/>
            <person name="Afonin A."/>
            <person name="Chirak E."/>
        </authorList>
    </citation>
    <scope>NUCLEOTIDE SEQUENCE</scope>
    <source>
        <strain evidence="1">A18/3m</strain>
    </source>
</reference>
<evidence type="ECO:0000313" key="1">
    <source>
        <dbReference type="EMBL" id="UXN59080.1"/>
    </source>
</evidence>
<geneLocation type="plasmid" evidence="1 2">
    <name>p_unnamed1</name>
</geneLocation>
<sequence length="120" mass="13680">MILLFFFLYLFDYLPSGRPFRNGKEIAGLLIAEARKDNGIASLSIISEKVCVQPDGTGPYSNVDRFFLKVPVAYTETDRSEGVWFVYIQHNDQVYIYGIPQRVLRWGSILEEPSTPLDQG</sequence>
<keyword evidence="2" id="KW-1185">Reference proteome</keyword>